<evidence type="ECO:0000256" key="2">
    <source>
        <dbReference type="ARBA" id="ARBA00023157"/>
    </source>
</evidence>
<evidence type="ECO:0000313" key="6">
    <source>
        <dbReference type="Proteomes" id="UP000678393"/>
    </source>
</evidence>
<evidence type="ECO:0000313" key="5">
    <source>
        <dbReference type="EMBL" id="CAG5123433.1"/>
    </source>
</evidence>
<comment type="similarity">
    <text evidence="1 3">Belongs to the CMC family.</text>
</comment>
<feature type="compositionally biased region" description="Basic and acidic residues" evidence="4">
    <location>
        <begin position="1"/>
        <end position="12"/>
    </location>
</feature>
<proteinExistence type="inferred from homology"/>
<comment type="caution">
    <text evidence="5">The sequence shown here is derived from an EMBL/GenBank/DDBJ whole genome shotgun (WGS) entry which is preliminary data.</text>
</comment>
<reference evidence="5" key="1">
    <citation type="submission" date="2021-04" db="EMBL/GenBank/DDBJ databases">
        <authorList>
            <consortium name="Molecular Ecology Group"/>
        </authorList>
    </citation>
    <scope>NUCLEOTIDE SEQUENCE</scope>
</reference>
<keyword evidence="2" id="KW-1015">Disulfide bond</keyword>
<gene>
    <name evidence="5" type="ORF">CUNI_LOCUS8991</name>
</gene>
<name>A0A8S3Z1R0_9EUPU</name>
<sequence>MAARIGHDRNDDGVLPSSVSGGPHGVGDPDDRTLRKVEREIMIPLKMKEKAKVLKCPDEVKDFGECARCQGVMMPFKCRKEAASLKLCLASAYQDPTFVELCTQEYLDERTEYRRTGIKRKEKKTVS</sequence>
<comment type="subcellular location">
    <subcellularLocation>
        <location evidence="3">Mitochondrion</location>
    </subcellularLocation>
</comment>
<dbReference type="GO" id="GO:0005739">
    <property type="term" value="C:mitochondrion"/>
    <property type="evidence" value="ECO:0007669"/>
    <property type="project" value="UniProtKB-SubCell"/>
</dbReference>
<dbReference type="AlphaFoldDB" id="A0A8S3Z1R0"/>
<keyword evidence="6" id="KW-1185">Reference proteome</keyword>
<evidence type="ECO:0000256" key="3">
    <source>
        <dbReference type="RuleBase" id="RU364104"/>
    </source>
</evidence>
<dbReference type="Pfam" id="PF08583">
    <property type="entry name" value="Cmc1"/>
    <property type="match status" value="1"/>
</dbReference>
<evidence type="ECO:0000256" key="4">
    <source>
        <dbReference type="SAM" id="MobiDB-lite"/>
    </source>
</evidence>
<accession>A0A8S3Z1R0</accession>
<dbReference type="EMBL" id="CAJHNH020001524">
    <property type="protein sequence ID" value="CAG5123433.1"/>
    <property type="molecule type" value="Genomic_DNA"/>
</dbReference>
<feature type="region of interest" description="Disordered" evidence="4">
    <location>
        <begin position="1"/>
        <end position="35"/>
    </location>
</feature>
<organism evidence="5 6">
    <name type="scientific">Candidula unifasciata</name>
    <dbReference type="NCBI Taxonomy" id="100452"/>
    <lineage>
        <taxon>Eukaryota</taxon>
        <taxon>Metazoa</taxon>
        <taxon>Spiralia</taxon>
        <taxon>Lophotrochozoa</taxon>
        <taxon>Mollusca</taxon>
        <taxon>Gastropoda</taxon>
        <taxon>Heterobranchia</taxon>
        <taxon>Euthyneura</taxon>
        <taxon>Panpulmonata</taxon>
        <taxon>Eupulmonata</taxon>
        <taxon>Stylommatophora</taxon>
        <taxon>Helicina</taxon>
        <taxon>Helicoidea</taxon>
        <taxon>Geomitridae</taxon>
        <taxon>Candidula</taxon>
    </lineage>
</organism>
<dbReference type="OrthoDB" id="6224010at2759"/>
<dbReference type="InterPro" id="IPR013892">
    <property type="entry name" value="Cyt_c_biogenesis_Cmc1-like"/>
</dbReference>
<dbReference type="Proteomes" id="UP000678393">
    <property type="component" value="Unassembled WGS sequence"/>
</dbReference>
<protein>
    <recommendedName>
        <fullName evidence="3">COX assembly mitochondrial protein</fullName>
    </recommendedName>
</protein>
<keyword evidence="3" id="KW-0496">Mitochondrion</keyword>
<evidence type="ECO:0000256" key="1">
    <source>
        <dbReference type="ARBA" id="ARBA00007347"/>
    </source>
</evidence>